<reference evidence="2" key="1">
    <citation type="journal article" date="2023" name="Mol. Phylogenet. Evol.">
        <title>Genome-scale phylogeny and comparative genomics of the fungal order Sordariales.</title>
        <authorList>
            <person name="Hensen N."/>
            <person name="Bonometti L."/>
            <person name="Westerberg I."/>
            <person name="Brannstrom I.O."/>
            <person name="Guillou S."/>
            <person name="Cros-Aarteil S."/>
            <person name="Calhoun S."/>
            <person name="Haridas S."/>
            <person name="Kuo A."/>
            <person name="Mondo S."/>
            <person name="Pangilinan J."/>
            <person name="Riley R."/>
            <person name="LaButti K."/>
            <person name="Andreopoulos B."/>
            <person name="Lipzen A."/>
            <person name="Chen C."/>
            <person name="Yan M."/>
            <person name="Daum C."/>
            <person name="Ng V."/>
            <person name="Clum A."/>
            <person name="Steindorff A."/>
            <person name="Ohm R.A."/>
            <person name="Martin F."/>
            <person name="Silar P."/>
            <person name="Natvig D.O."/>
            <person name="Lalanne C."/>
            <person name="Gautier V."/>
            <person name="Ament-Velasquez S.L."/>
            <person name="Kruys A."/>
            <person name="Hutchinson M.I."/>
            <person name="Powell A.J."/>
            <person name="Barry K."/>
            <person name="Miller A.N."/>
            <person name="Grigoriev I.V."/>
            <person name="Debuchy R."/>
            <person name="Gladieux P."/>
            <person name="Hiltunen Thoren M."/>
            <person name="Johannesson H."/>
        </authorList>
    </citation>
    <scope>NUCLEOTIDE SEQUENCE</scope>
    <source>
        <strain evidence="2">CBS 958.72</strain>
    </source>
</reference>
<evidence type="ECO:0000313" key="2">
    <source>
        <dbReference type="EMBL" id="KAK3360805.1"/>
    </source>
</evidence>
<organism evidence="2 3">
    <name type="scientific">Lasiosphaeria ovina</name>
    <dbReference type="NCBI Taxonomy" id="92902"/>
    <lineage>
        <taxon>Eukaryota</taxon>
        <taxon>Fungi</taxon>
        <taxon>Dikarya</taxon>
        <taxon>Ascomycota</taxon>
        <taxon>Pezizomycotina</taxon>
        <taxon>Sordariomycetes</taxon>
        <taxon>Sordariomycetidae</taxon>
        <taxon>Sordariales</taxon>
        <taxon>Lasiosphaeriaceae</taxon>
        <taxon>Lasiosphaeria</taxon>
    </lineage>
</organism>
<evidence type="ECO:0000256" key="1">
    <source>
        <dbReference type="SAM" id="MobiDB-lite"/>
    </source>
</evidence>
<protein>
    <submittedName>
        <fullName evidence="2">Uncharacterized protein</fullName>
    </submittedName>
</protein>
<accession>A0AAE0MY84</accession>
<dbReference type="AlphaFoldDB" id="A0AAE0MY84"/>
<proteinExistence type="predicted"/>
<dbReference type="EMBL" id="JAULSN010000014">
    <property type="protein sequence ID" value="KAK3360805.1"/>
    <property type="molecule type" value="Genomic_DNA"/>
</dbReference>
<keyword evidence="3" id="KW-1185">Reference proteome</keyword>
<reference evidence="2" key="2">
    <citation type="submission" date="2023-06" db="EMBL/GenBank/DDBJ databases">
        <authorList>
            <consortium name="Lawrence Berkeley National Laboratory"/>
            <person name="Haridas S."/>
            <person name="Hensen N."/>
            <person name="Bonometti L."/>
            <person name="Westerberg I."/>
            <person name="Brannstrom I.O."/>
            <person name="Guillou S."/>
            <person name="Cros-Aarteil S."/>
            <person name="Calhoun S."/>
            <person name="Kuo A."/>
            <person name="Mondo S."/>
            <person name="Pangilinan J."/>
            <person name="Riley R."/>
            <person name="Labutti K."/>
            <person name="Andreopoulos B."/>
            <person name="Lipzen A."/>
            <person name="Chen C."/>
            <person name="Yanf M."/>
            <person name="Daum C."/>
            <person name="Ng V."/>
            <person name="Clum A."/>
            <person name="Steindorff A."/>
            <person name="Ohm R."/>
            <person name="Martin F."/>
            <person name="Silar P."/>
            <person name="Natvig D."/>
            <person name="Lalanne C."/>
            <person name="Gautier V."/>
            <person name="Ament-Velasquez S.L."/>
            <person name="Kruys A."/>
            <person name="Hutchinson M.I."/>
            <person name="Powell A.J."/>
            <person name="Barry K."/>
            <person name="Miller A.N."/>
            <person name="Grigoriev I.V."/>
            <person name="Debuchy R."/>
            <person name="Gladieux P."/>
            <person name="Thoren M.H."/>
            <person name="Johannesson H."/>
        </authorList>
    </citation>
    <scope>NUCLEOTIDE SEQUENCE</scope>
    <source>
        <strain evidence="2">CBS 958.72</strain>
    </source>
</reference>
<sequence>MSGIGGVDRGVVQPYGKMISVVAHHGPEHGVEPGAATGYSPVGPAPDELELFSSPLK</sequence>
<comment type="caution">
    <text evidence="2">The sequence shown here is derived from an EMBL/GenBank/DDBJ whole genome shotgun (WGS) entry which is preliminary data.</text>
</comment>
<name>A0AAE0MY84_9PEZI</name>
<evidence type="ECO:0000313" key="3">
    <source>
        <dbReference type="Proteomes" id="UP001287356"/>
    </source>
</evidence>
<gene>
    <name evidence="2" type="ORF">B0T24DRAFT_685226</name>
</gene>
<feature type="region of interest" description="Disordered" evidence="1">
    <location>
        <begin position="26"/>
        <end position="57"/>
    </location>
</feature>
<dbReference type="Proteomes" id="UP001287356">
    <property type="component" value="Unassembled WGS sequence"/>
</dbReference>